<dbReference type="InterPro" id="IPR018247">
    <property type="entry name" value="EF_Hand_1_Ca_BS"/>
</dbReference>
<sequence length="222" mass="24212">MAMAGRQRAPEAASSYLPPVTAAALFLWVFISCAHVEASVDFANLTALQKHAEFFDRNKDGIITASELFEGYVAIGCDAEYARVTAASISAGVGPITSPADAPLPHTSIYVEYIHRAMHGSDTGAYDAEGRFVPAKFEEIFTKHAKVRPDALTSEEIEEMILANRDPLDPESWAAPEGEWGLTYKLASDKQGFLHKDSARGIYDGSVFYKLEEQRTSAASEM</sequence>
<dbReference type="Proteomes" id="UP000251960">
    <property type="component" value="Chromosome 9"/>
</dbReference>
<evidence type="ECO:0000313" key="3">
    <source>
        <dbReference type="EMBL" id="PWZ06447.1"/>
    </source>
</evidence>
<evidence type="ECO:0000259" key="2">
    <source>
        <dbReference type="PROSITE" id="PS50222"/>
    </source>
</evidence>
<dbReference type="AlphaFoldDB" id="A0A3L6DE89"/>
<dbReference type="PROSITE" id="PS51257">
    <property type="entry name" value="PROKAR_LIPOPROTEIN"/>
    <property type="match status" value="1"/>
</dbReference>
<accession>A0A3L6DE89</accession>
<evidence type="ECO:0000256" key="1">
    <source>
        <dbReference type="ARBA" id="ARBA00006765"/>
    </source>
</evidence>
<dbReference type="ExpressionAtlas" id="A0A3L6DE89">
    <property type="expression patterns" value="baseline and differential"/>
</dbReference>
<protein>
    <submittedName>
        <fullName evidence="3">Putative peroxygenase 4</fullName>
    </submittedName>
</protein>
<dbReference type="PANTHER" id="PTHR31495:SF4">
    <property type="entry name" value="OS06G0254600 PROTEIN"/>
    <property type="match status" value="1"/>
</dbReference>
<name>A0A3L6DE89_MAIZE</name>
<dbReference type="PROSITE" id="PS50222">
    <property type="entry name" value="EF_HAND_2"/>
    <property type="match status" value="1"/>
</dbReference>
<comment type="similarity">
    <text evidence="1">Belongs to the caleosin family.</text>
</comment>
<organism evidence="3 4">
    <name type="scientific">Zea mays</name>
    <name type="common">Maize</name>
    <dbReference type="NCBI Taxonomy" id="4577"/>
    <lineage>
        <taxon>Eukaryota</taxon>
        <taxon>Viridiplantae</taxon>
        <taxon>Streptophyta</taxon>
        <taxon>Embryophyta</taxon>
        <taxon>Tracheophyta</taxon>
        <taxon>Spermatophyta</taxon>
        <taxon>Magnoliopsida</taxon>
        <taxon>Liliopsida</taxon>
        <taxon>Poales</taxon>
        <taxon>Poaceae</taxon>
        <taxon>PACMAD clade</taxon>
        <taxon>Panicoideae</taxon>
        <taxon>Andropogonodae</taxon>
        <taxon>Andropogoneae</taxon>
        <taxon>Tripsacinae</taxon>
        <taxon>Zea</taxon>
    </lineage>
</organism>
<proteinExistence type="inferred from homology"/>
<gene>
    <name evidence="3" type="primary">PXG4_2</name>
    <name evidence="3" type="ORF">Zm00014a_024830</name>
</gene>
<dbReference type="EMBL" id="NCVQ01000010">
    <property type="protein sequence ID" value="PWZ06447.1"/>
    <property type="molecule type" value="Genomic_DNA"/>
</dbReference>
<comment type="caution">
    <text evidence="3">The sequence shown here is derived from an EMBL/GenBank/DDBJ whole genome shotgun (WGS) entry which is preliminary data.</text>
</comment>
<dbReference type="InterPro" id="IPR007736">
    <property type="entry name" value="Caleosin-related"/>
</dbReference>
<evidence type="ECO:0000313" key="4">
    <source>
        <dbReference type="Proteomes" id="UP000251960"/>
    </source>
</evidence>
<dbReference type="GO" id="GO:0005509">
    <property type="term" value="F:calcium ion binding"/>
    <property type="evidence" value="ECO:0007669"/>
    <property type="project" value="InterPro"/>
</dbReference>
<feature type="domain" description="EF-hand" evidence="2">
    <location>
        <begin position="43"/>
        <end position="78"/>
    </location>
</feature>
<dbReference type="PANTHER" id="PTHR31495">
    <property type="entry name" value="PEROXYGENASE 3-RELATED"/>
    <property type="match status" value="1"/>
</dbReference>
<reference evidence="3 4" key="1">
    <citation type="journal article" date="2018" name="Nat. Genet.">
        <title>Extensive intraspecific gene order and gene structural variations between Mo17 and other maize genomes.</title>
        <authorList>
            <person name="Sun S."/>
            <person name="Zhou Y."/>
            <person name="Chen J."/>
            <person name="Shi J."/>
            <person name="Zhao H."/>
            <person name="Zhao H."/>
            <person name="Song W."/>
            <person name="Zhang M."/>
            <person name="Cui Y."/>
            <person name="Dong X."/>
            <person name="Liu H."/>
            <person name="Ma X."/>
            <person name="Jiao Y."/>
            <person name="Wang B."/>
            <person name="Wei X."/>
            <person name="Stein J.C."/>
            <person name="Glaubitz J.C."/>
            <person name="Lu F."/>
            <person name="Yu G."/>
            <person name="Liang C."/>
            <person name="Fengler K."/>
            <person name="Li B."/>
            <person name="Rafalski A."/>
            <person name="Schnable P.S."/>
            <person name="Ware D.H."/>
            <person name="Buckler E.S."/>
            <person name="Lai J."/>
        </authorList>
    </citation>
    <scope>NUCLEOTIDE SEQUENCE [LARGE SCALE GENOMIC DNA]</scope>
    <source>
        <strain evidence="4">cv. Missouri 17</strain>
        <tissue evidence="3">Seedling</tissue>
    </source>
</reference>
<dbReference type="InterPro" id="IPR002048">
    <property type="entry name" value="EF_hand_dom"/>
</dbReference>
<dbReference type="Pfam" id="PF05042">
    <property type="entry name" value="Caleosin"/>
    <property type="match status" value="1"/>
</dbReference>
<dbReference type="PROSITE" id="PS00018">
    <property type="entry name" value="EF_HAND_1"/>
    <property type="match status" value="1"/>
</dbReference>